<proteinExistence type="predicted"/>
<protein>
    <submittedName>
        <fullName evidence="4">Uncharacterized protein</fullName>
    </submittedName>
</protein>
<dbReference type="AlphaFoldDB" id="A0A0A3TNQ9"/>
<evidence type="ECO:0000313" key="12">
    <source>
        <dbReference type="Proteomes" id="UP000438958"/>
    </source>
</evidence>
<dbReference type="InterPro" id="IPR019289">
    <property type="entry name" value="Phage_tail_E/E"/>
</dbReference>
<dbReference type="Pfam" id="PF10109">
    <property type="entry name" value="Phage_TAC_7"/>
    <property type="match status" value="1"/>
</dbReference>
<dbReference type="Proteomes" id="UP000254181">
    <property type="component" value="Unassembled WGS sequence"/>
</dbReference>
<dbReference type="RefSeq" id="WP_000450805.1">
    <property type="nucleotide sequence ID" value="NZ_AP018573.1"/>
</dbReference>
<dbReference type="EMBL" id="WCEW01000035">
    <property type="protein sequence ID" value="MTE91494.1"/>
    <property type="molecule type" value="Genomic_DNA"/>
</dbReference>
<evidence type="ECO:0000313" key="7">
    <source>
        <dbReference type="EMBL" id="STO18071.1"/>
    </source>
</evidence>
<name>A0A0A3TNQ9_ECOLX</name>
<dbReference type="Proteomes" id="UP000530628">
    <property type="component" value="Unassembled WGS sequence"/>
</dbReference>
<evidence type="ECO:0000313" key="1">
    <source>
        <dbReference type="EMBL" id="EFH6652443.1"/>
    </source>
</evidence>
<accession>A0A0A3TNQ9</accession>
<evidence type="ECO:0000313" key="6">
    <source>
        <dbReference type="EMBL" id="STL19022.1"/>
    </source>
</evidence>
<dbReference type="EMBL" id="UGFE01000007">
    <property type="protein sequence ID" value="STO18071.1"/>
    <property type="molecule type" value="Genomic_DNA"/>
</dbReference>
<dbReference type="EMBL" id="RQTU01000031">
    <property type="protein sequence ID" value="RRD72879.1"/>
    <property type="molecule type" value="Genomic_DNA"/>
</dbReference>
<gene>
    <name evidence="5" type="ORF">EIA08_21860</name>
    <name evidence="2" type="ORF">ExPECSC038_04364</name>
    <name evidence="4" type="ORF">F9B07_22275</name>
    <name evidence="3" type="ORF">GKF66_20260</name>
    <name evidence="1" type="ORF">GNW61_27660</name>
    <name evidence="7" type="ORF">NCTC8333_06320</name>
    <name evidence="6" type="ORF">NCTC9075_00098</name>
</gene>
<evidence type="ECO:0000313" key="3">
    <source>
        <dbReference type="EMBL" id="MSI71103.1"/>
    </source>
</evidence>
<dbReference type="Proteomes" id="UP000300926">
    <property type="component" value="Unassembled WGS sequence"/>
</dbReference>
<evidence type="ECO:0000313" key="2">
    <source>
        <dbReference type="EMBL" id="GCO43515.1"/>
    </source>
</evidence>
<organism evidence="4 13">
    <name type="scientific">Escherichia coli</name>
    <dbReference type="NCBI Taxonomy" id="562"/>
    <lineage>
        <taxon>Bacteria</taxon>
        <taxon>Pseudomonadati</taxon>
        <taxon>Pseudomonadota</taxon>
        <taxon>Gammaproteobacteria</taxon>
        <taxon>Enterobacterales</taxon>
        <taxon>Enterobacteriaceae</taxon>
        <taxon>Escherichia</taxon>
    </lineage>
</organism>
<reference evidence="4 13" key="5">
    <citation type="submission" date="2019-10" db="EMBL/GenBank/DDBJ databases">
        <title>Comparative genomic analysis of antimicrobial resistant Escherichia coli of diverse origin.</title>
        <authorList>
            <person name="Ghatak S."/>
            <person name="Milton A.P."/>
            <person name="Rhetso K."/>
            <person name="Purkait D."/>
            <person name="Das S."/>
            <person name="Puro K.-U."/>
            <person name="Shakuntala I."/>
            <person name="Sen A."/>
            <person name="Sanjukta R."/>
            <person name="Priya G.B."/>
            <person name="Mawlong M."/>
            <person name="Lyngdoh V."/>
            <person name="Rynghang J."/>
            <person name="Mawphlang B.L."/>
        </authorList>
    </citation>
    <scope>NUCLEOTIDE SEQUENCE [LARGE SCALE GENOMIC DNA]</scope>
    <source>
        <strain evidence="4 13">SE161</strain>
    </source>
</reference>
<evidence type="ECO:0000313" key="4">
    <source>
        <dbReference type="EMBL" id="MTE91494.1"/>
    </source>
</evidence>
<reference evidence="3 12" key="4">
    <citation type="journal article" date="2019" name="Nat. Med.">
        <title>A library of human gut bacterial isolates paired with longitudinal multiomics data enables mechanistic microbiome research.</title>
        <authorList>
            <person name="Poyet M."/>
            <person name="Groussin M."/>
            <person name="Gibbons S.M."/>
            <person name="Avila-Pacheco J."/>
            <person name="Jiang X."/>
            <person name="Kearney S.M."/>
            <person name="Perrotta A.R."/>
            <person name="Berdy B."/>
            <person name="Zhao S."/>
            <person name="Lieberman T.D."/>
            <person name="Swanson P.K."/>
            <person name="Smith M."/>
            <person name="Roesemann S."/>
            <person name="Alexander J.E."/>
            <person name="Rich S.A."/>
            <person name="Livny J."/>
            <person name="Vlamakis H."/>
            <person name="Clish C."/>
            <person name="Bullock K."/>
            <person name="Deik A."/>
            <person name="Scott J."/>
            <person name="Pierce K.A."/>
            <person name="Xavier R.J."/>
            <person name="Alm E.J."/>
        </authorList>
    </citation>
    <scope>NUCLEOTIDE SEQUENCE [LARGE SCALE GENOMIC DNA]</scope>
    <source>
        <strain evidence="3 12">BIOML-A382</strain>
    </source>
</reference>
<dbReference type="EMBL" id="BFIH01000077">
    <property type="protein sequence ID" value="GCO43515.1"/>
    <property type="molecule type" value="Genomic_DNA"/>
</dbReference>
<reference evidence="2 11" key="1">
    <citation type="submission" date="2018-04" db="EMBL/GenBank/DDBJ databases">
        <title>Large scale genomics of bovine and human commensal E. coli to reveal the emerging process of EHEC.</title>
        <authorList>
            <person name="Arimizu Y."/>
            <person name="Ogura Y."/>
        </authorList>
    </citation>
    <scope>NUCLEOTIDE SEQUENCE [LARGE SCALE GENOMIC DNA]</scope>
    <source>
        <strain evidence="2 11">ECSC038</strain>
    </source>
</reference>
<dbReference type="EMBL" id="WKUE01000039">
    <property type="protein sequence ID" value="MSI71103.1"/>
    <property type="molecule type" value="Genomic_DNA"/>
</dbReference>
<reference evidence="1 14" key="6">
    <citation type="submission" date="2019-11" db="EMBL/GenBank/DDBJ databases">
        <authorList>
            <consortium name="GenomeTrakr network: Whole genome sequencing for foodborne pathogen traceback"/>
        </authorList>
    </citation>
    <scope>NUCLEOTIDE SEQUENCE [LARGE SCALE GENOMIC DNA]</scope>
    <source>
        <strain evidence="1 14">PSU-2072</strain>
    </source>
</reference>
<evidence type="ECO:0000313" key="5">
    <source>
        <dbReference type="EMBL" id="RRD72879.1"/>
    </source>
</evidence>
<dbReference type="Proteomes" id="UP000254718">
    <property type="component" value="Unassembled WGS sequence"/>
</dbReference>
<sequence length="93" mass="10435">METVKLSKEYRFEDFEPVTELNLDLDNLKGSDILEVSDLLQSQGHVSVQTSLDNKVHAALAARCIGRPIEYLNGLPAKDFVKVCQKVQNFLLS</sequence>
<evidence type="ECO:0000313" key="8">
    <source>
        <dbReference type="Proteomes" id="UP000254181"/>
    </source>
</evidence>
<evidence type="ECO:0000313" key="13">
    <source>
        <dbReference type="Proteomes" id="UP000486847"/>
    </source>
</evidence>
<reference evidence="8 9" key="2">
    <citation type="submission" date="2018-06" db="EMBL/GenBank/DDBJ databases">
        <authorList>
            <consortium name="Pathogen Informatics"/>
            <person name="Doyle S."/>
        </authorList>
    </citation>
    <scope>NUCLEOTIDE SEQUENCE [LARGE SCALE GENOMIC DNA]</scope>
    <source>
        <strain evidence="7 9">NCTC8333</strain>
        <strain evidence="6 8">NCTC9075</strain>
    </source>
</reference>
<dbReference type="Proteomes" id="UP000486847">
    <property type="component" value="Unassembled WGS sequence"/>
</dbReference>
<evidence type="ECO:0000313" key="11">
    <source>
        <dbReference type="Proteomes" id="UP000300926"/>
    </source>
</evidence>
<dbReference type="Proteomes" id="UP000271008">
    <property type="component" value="Unassembled WGS sequence"/>
</dbReference>
<reference evidence="5 10" key="3">
    <citation type="submission" date="2018-11" db="EMBL/GenBank/DDBJ databases">
        <title>Enterobacteriaceae from Patient.</title>
        <authorList>
            <person name="Shen C."/>
            <person name="Yang Y."/>
            <person name="Tian G."/>
        </authorList>
    </citation>
    <scope>NUCLEOTIDE SEQUENCE [LARGE SCALE GENOMIC DNA]</scope>
    <source>
        <strain evidence="5 10">GBGD28</strain>
    </source>
</reference>
<dbReference type="EMBL" id="AASWOY010000186">
    <property type="protein sequence ID" value="EFH6652443.1"/>
    <property type="molecule type" value="Genomic_DNA"/>
</dbReference>
<dbReference type="Proteomes" id="UP000438958">
    <property type="component" value="Unassembled WGS sequence"/>
</dbReference>
<evidence type="ECO:0000313" key="9">
    <source>
        <dbReference type="Proteomes" id="UP000254718"/>
    </source>
</evidence>
<evidence type="ECO:0000313" key="10">
    <source>
        <dbReference type="Proteomes" id="UP000271008"/>
    </source>
</evidence>
<dbReference type="EMBL" id="UGEM01000002">
    <property type="protein sequence ID" value="STL19022.1"/>
    <property type="molecule type" value="Genomic_DNA"/>
</dbReference>
<evidence type="ECO:0000313" key="14">
    <source>
        <dbReference type="Proteomes" id="UP000530628"/>
    </source>
</evidence>